<dbReference type="Gene3D" id="3.30.40.10">
    <property type="entry name" value="Zinc/RING finger domain, C3HC4 (zinc finger)"/>
    <property type="match status" value="1"/>
</dbReference>
<gene>
    <name evidence="18" type="ORF">FRACYDRAFT_185446</name>
</gene>
<evidence type="ECO:0000256" key="14">
    <source>
        <dbReference type="ARBA" id="ARBA00023136"/>
    </source>
</evidence>
<dbReference type="OrthoDB" id="7759664at2759"/>
<feature type="transmembrane region" description="Helical" evidence="16">
    <location>
        <begin position="152"/>
        <end position="175"/>
    </location>
</feature>
<evidence type="ECO:0000256" key="4">
    <source>
        <dbReference type="ARBA" id="ARBA00010089"/>
    </source>
</evidence>
<evidence type="ECO:0000256" key="3">
    <source>
        <dbReference type="ARBA" id="ARBA00004906"/>
    </source>
</evidence>
<comment type="pathway">
    <text evidence="3">Protein modification; protein ubiquitination.</text>
</comment>
<accession>A0A1E7FD03</accession>
<dbReference type="KEGG" id="fcy:FRACYDRAFT_185446"/>
<evidence type="ECO:0000256" key="12">
    <source>
        <dbReference type="ARBA" id="ARBA00022833"/>
    </source>
</evidence>
<keyword evidence="19" id="KW-1185">Reference proteome</keyword>
<comment type="similarity">
    <text evidence="4">Belongs to the HRD1 family.</text>
</comment>
<dbReference type="InParanoid" id="A0A1E7FD03"/>
<keyword evidence="10" id="KW-0833">Ubl conjugation pathway</keyword>
<evidence type="ECO:0000256" key="5">
    <source>
        <dbReference type="ARBA" id="ARBA00012483"/>
    </source>
</evidence>
<keyword evidence="12" id="KW-0862">Zinc</keyword>
<protein>
    <recommendedName>
        <fullName evidence="5">RING-type E3 ubiquitin transferase</fullName>
        <ecNumber evidence="5">2.3.2.27</ecNumber>
    </recommendedName>
</protein>
<dbReference type="Proteomes" id="UP000095751">
    <property type="component" value="Unassembled WGS sequence"/>
</dbReference>
<keyword evidence="14 16" id="KW-0472">Membrane</keyword>
<dbReference type="EMBL" id="KV784358">
    <property type="protein sequence ID" value="OEU16050.1"/>
    <property type="molecule type" value="Genomic_DNA"/>
</dbReference>
<dbReference type="GO" id="GO:0008270">
    <property type="term" value="F:zinc ion binding"/>
    <property type="evidence" value="ECO:0007669"/>
    <property type="project" value="UniProtKB-KW"/>
</dbReference>
<evidence type="ECO:0000313" key="18">
    <source>
        <dbReference type="EMBL" id="OEU16050.1"/>
    </source>
</evidence>
<comment type="catalytic activity">
    <reaction evidence="1">
        <text>S-ubiquitinyl-[E2 ubiquitin-conjugating enzyme]-L-cysteine + [acceptor protein]-L-lysine = [E2 ubiquitin-conjugating enzyme]-L-cysteine + N(6)-ubiquitinyl-[acceptor protein]-L-lysine.</text>
        <dbReference type="EC" id="2.3.2.27"/>
    </reaction>
</comment>
<evidence type="ECO:0000313" key="19">
    <source>
        <dbReference type="Proteomes" id="UP000095751"/>
    </source>
</evidence>
<keyword evidence="7 16" id="KW-0812">Transmembrane</keyword>
<dbReference type="Pfam" id="PF13639">
    <property type="entry name" value="zf-RING_2"/>
    <property type="match status" value="1"/>
</dbReference>
<dbReference type="GO" id="GO:0043161">
    <property type="term" value="P:proteasome-mediated ubiquitin-dependent protein catabolic process"/>
    <property type="evidence" value="ECO:0007669"/>
    <property type="project" value="TreeGrafter"/>
</dbReference>
<dbReference type="InterPro" id="IPR050731">
    <property type="entry name" value="HRD1_E3_ubiq-ligases"/>
</dbReference>
<sequence length="337" mass="39233">MKNPFTYVRVSFWSAIFLVYYAFRSRQQWYLALVFLSSSKWSYVILGNALIASLIWSFQMVVSYVLNGLRLHEAEGLSDFFRWHITEACLALTIFRSELNVKTAILFLVLVFAKCLHWVVDMRESHLRMTEEVVVVHPTTGWIALRWPHVKLLTCINMLAVFDIIAVVMCGMNIMTNGPSVSIFFAFESLIMLTSVISNNLLWYLHMMDDHKATLIFAVELQAQAAKFMFYLTFFAIVMTYYGLPINLIREVYVSFHSLKTRLIAFNKYRKLMSSMNRFKDPTTEDLEEEHICIICRDEMTVETSKKLPGCGHIFHKSCLRDWLVQQQTCPTCRGDI</sequence>
<dbReference type="GO" id="GO:0005789">
    <property type="term" value="C:endoplasmic reticulum membrane"/>
    <property type="evidence" value="ECO:0007669"/>
    <property type="project" value="UniProtKB-SubCell"/>
</dbReference>
<dbReference type="CDD" id="cd16479">
    <property type="entry name" value="RING-H2_synoviolin"/>
    <property type="match status" value="1"/>
</dbReference>
<reference evidence="18 19" key="1">
    <citation type="submission" date="2016-09" db="EMBL/GenBank/DDBJ databases">
        <title>Extensive genetic diversity and differential bi-allelic expression allows diatom success in the polar Southern Ocean.</title>
        <authorList>
            <consortium name="DOE Joint Genome Institute"/>
            <person name="Mock T."/>
            <person name="Otillar R.P."/>
            <person name="Strauss J."/>
            <person name="Dupont C."/>
            <person name="Frickenhaus S."/>
            <person name="Maumus F."/>
            <person name="Mcmullan M."/>
            <person name="Sanges R."/>
            <person name="Schmutz J."/>
            <person name="Toseland A."/>
            <person name="Valas R."/>
            <person name="Veluchamy A."/>
            <person name="Ward B.J."/>
            <person name="Allen A."/>
            <person name="Barry K."/>
            <person name="Falciatore A."/>
            <person name="Ferrante M."/>
            <person name="Fortunato A.E."/>
            <person name="Gloeckner G."/>
            <person name="Gruber A."/>
            <person name="Hipkin R."/>
            <person name="Janech M."/>
            <person name="Kroth P."/>
            <person name="Leese F."/>
            <person name="Lindquist E."/>
            <person name="Lyon B.R."/>
            <person name="Martin J."/>
            <person name="Mayer C."/>
            <person name="Parker M."/>
            <person name="Quesneville H."/>
            <person name="Raymond J."/>
            <person name="Uhlig C."/>
            <person name="Valentin K.U."/>
            <person name="Worden A.Z."/>
            <person name="Armbrust E.V."/>
            <person name="Bowler C."/>
            <person name="Green B."/>
            <person name="Moulton V."/>
            <person name="Van Oosterhout C."/>
            <person name="Grigoriev I."/>
        </authorList>
    </citation>
    <scope>NUCLEOTIDE SEQUENCE [LARGE SCALE GENOMIC DNA]</scope>
    <source>
        <strain evidence="18 19">CCMP1102</strain>
    </source>
</reference>
<dbReference type="InterPro" id="IPR057992">
    <property type="entry name" value="TPR_SYVN1_N"/>
</dbReference>
<dbReference type="InterPro" id="IPR013083">
    <property type="entry name" value="Znf_RING/FYVE/PHD"/>
</dbReference>
<name>A0A1E7FD03_9STRA</name>
<feature type="transmembrane region" description="Helical" evidence="16">
    <location>
        <begin position="103"/>
        <end position="120"/>
    </location>
</feature>
<evidence type="ECO:0000256" key="7">
    <source>
        <dbReference type="ARBA" id="ARBA00022692"/>
    </source>
</evidence>
<proteinExistence type="inferred from homology"/>
<dbReference type="AlphaFoldDB" id="A0A1E7FD03"/>
<dbReference type="InterPro" id="IPR058051">
    <property type="entry name" value="Znf_RING_synoviolin"/>
</dbReference>
<evidence type="ECO:0000256" key="15">
    <source>
        <dbReference type="PROSITE-ProRule" id="PRU00175"/>
    </source>
</evidence>
<keyword evidence="6" id="KW-0808">Transferase</keyword>
<dbReference type="Pfam" id="PF25563">
    <property type="entry name" value="TPR_SYVN1_N"/>
    <property type="match status" value="1"/>
</dbReference>
<dbReference type="SUPFAM" id="SSF57850">
    <property type="entry name" value="RING/U-box"/>
    <property type="match status" value="1"/>
</dbReference>
<feature type="transmembrane region" description="Helical" evidence="16">
    <location>
        <begin position="225"/>
        <end position="244"/>
    </location>
</feature>
<evidence type="ECO:0000256" key="16">
    <source>
        <dbReference type="SAM" id="Phobius"/>
    </source>
</evidence>
<feature type="transmembrane region" description="Helical" evidence="16">
    <location>
        <begin position="6"/>
        <end position="23"/>
    </location>
</feature>
<dbReference type="FunCoup" id="A0A1E7FD03">
    <property type="interactions" value="179"/>
</dbReference>
<evidence type="ECO:0000256" key="8">
    <source>
        <dbReference type="ARBA" id="ARBA00022723"/>
    </source>
</evidence>
<evidence type="ECO:0000259" key="17">
    <source>
        <dbReference type="PROSITE" id="PS50089"/>
    </source>
</evidence>
<evidence type="ECO:0000256" key="6">
    <source>
        <dbReference type="ARBA" id="ARBA00022679"/>
    </source>
</evidence>
<feature type="transmembrane region" description="Helical" evidence="16">
    <location>
        <begin position="43"/>
        <end position="66"/>
    </location>
</feature>
<keyword evidence="8" id="KW-0479">Metal-binding</keyword>
<evidence type="ECO:0000256" key="2">
    <source>
        <dbReference type="ARBA" id="ARBA00004477"/>
    </source>
</evidence>
<keyword evidence="11" id="KW-0256">Endoplasmic reticulum</keyword>
<dbReference type="PANTHER" id="PTHR22763">
    <property type="entry name" value="RING ZINC FINGER PROTEIN"/>
    <property type="match status" value="1"/>
</dbReference>
<evidence type="ECO:0000256" key="11">
    <source>
        <dbReference type="ARBA" id="ARBA00022824"/>
    </source>
</evidence>
<keyword evidence="13 16" id="KW-1133">Transmembrane helix</keyword>
<feature type="transmembrane region" description="Helical" evidence="16">
    <location>
        <begin position="181"/>
        <end position="205"/>
    </location>
</feature>
<evidence type="ECO:0000256" key="9">
    <source>
        <dbReference type="ARBA" id="ARBA00022771"/>
    </source>
</evidence>
<dbReference type="PROSITE" id="PS50089">
    <property type="entry name" value="ZF_RING_2"/>
    <property type="match status" value="1"/>
</dbReference>
<evidence type="ECO:0000256" key="10">
    <source>
        <dbReference type="ARBA" id="ARBA00022786"/>
    </source>
</evidence>
<comment type="subcellular location">
    <subcellularLocation>
        <location evidence="2">Endoplasmic reticulum membrane</location>
        <topology evidence="2">Multi-pass membrane protein</topology>
    </subcellularLocation>
</comment>
<feature type="domain" description="RING-type" evidence="17">
    <location>
        <begin position="293"/>
        <end position="334"/>
    </location>
</feature>
<dbReference type="EC" id="2.3.2.27" evidence="5"/>
<dbReference type="SMART" id="SM00184">
    <property type="entry name" value="RING"/>
    <property type="match status" value="1"/>
</dbReference>
<dbReference type="InterPro" id="IPR001841">
    <property type="entry name" value="Znf_RING"/>
</dbReference>
<dbReference type="GO" id="GO:0061630">
    <property type="term" value="F:ubiquitin protein ligase activity"/>
    <property type="evidence" value="ECO:0007669"/>
    <property type="project" value="UniProtKB-EC"/>
</dbReference>
<evidence type="ECO:0000256" key="13">
    <source>
        <dbReference type="ARBA" id="ARBA00022989"/>
    </source>
</evidence>
<feature type="non-terminal residue" evidence="18">
    <location>
        <position position="337"/>
    </location>
</feature>
<evidence type="ECO:0000256" key="1">
    <source>
        <dbReference type="ARBA" id="ARBA00000900"/>
    </source>
</evidence>
<dbReference type="GO" id="GO:0036503">
    <property type="term" value="P:ERAD pathway"/>
    <property type="evidence" value="ECO:0007669"/>
    <property type="project" value="TreeGrafter"/>
</dbReference>
<organism evidence="18 19">
    <name type="scientific">Fragilariopsis cylindrus CCMP1102</name>
    <dbReference type="NCBI Taxonomy" id="635003"/>
    <lineage>
        <taxon>Eukaryota</taxon>
        <taxon>Sar</taxon>
        <taxon>Stramenopiles</taxon>
        <taxon>Ochrophyta</taxon>
        <taxon>Bacillariophyta</taxon>
        <taxon>Bacillariophyceae</taxon>
        <taxon>Bacillariophycidae</taxon>
        <taxon>Bacillariales</taxon>
        <taxon>Bacillariaceae</taxon>
        <taxon>Fragilariopsis</taxon>
    </lineage>
</organism>
<keyword evidence="9 15" id="KW-0863">Zinc-finger</keyword>
<dbReference type="PANTHER" id="PTHR22763:SF184">
    <property type="entry name" value="E3 UBIQUITIN-PROTEIN LIGASE SYNOVIOLIN"/>
    <property type="match status" value="1"/>
</dbReference>